<dbReference type="EMBL" id="GBXM01019929">
    <property type="protein sequence ID" value="JAH88648.1"/>
    <property type="molecule type" value="Transcribed_RNA"/>
</dbReference>
<evidence type="ECO:0000313" key="1">
    <source>
        <dbReference type="EMBL" id="JAH88648.1"/>
    </source>
</evidence>
<protein>
    <submittedName>
        <fullName evidence="1">Uncharacterized protein</fullName>
    </submittedName>
</protein>
<accession>A0A0E9WGN5</accession>
<proteinExistence type="predicted"/>
<name>A0A0E9WGN5_ANGAN</name>
<reference evidence="1" key="1">
    <citation type="submission" date="2014-11" db="EMBL/GenBank/DDBJ databases">
        <authorList>
            <person name="Amaro Gonzalez C."/>
        </authorList>
    </citation>
    <scope>NUCLEOTIDE SEQUENCE</scope>
</reference>
<organism evidence="1">
    <name type="scientific">Anguilla anguilla</name>
    <name type="common">European freshwater eel</name>
    <name type="synonym">Muraena anguilla</name>
    <dbReference type="NCBI Taxonomy" id="7936"/>
    <lineage>
        <taxon>Eukaryota</taxon>
        <taxon>Metazoa</taxon>
        <taxon>Chordata</taxon>
        <taxon>Craniata</taxon>
        <taxon>Vertebrata</taxon>
        <taxon>Euteleostomi</taxon>
        <taxon>Actinopterygii</taxon>
        <taxon>Neopterygii</taxon>
        <taxon>Teleostei</taxon>
        <taxon>Anguilliformes</taxon>
        <taxon>Anguillidae</taxon>
        <taxon>Anguilla</taxon>
    </lineage>
</organism>
<sequence length="48" mass="5755">MTSTKVKTEGLCSWQCRDHRHRKTCPDMFCRIGRTLKALIWHGRHGWE</sequence>
<reference evidence="1" key="2">
    <citation type="journal article" date="2015" name="Fish Shellfish Immunol.">
        <title>Early steps in the European eel (Anguilla anguilla)-Vibrio vulnificus interaction in the gills: Role of the RtxA13 toxin.</title>
        <authorList>
            <person name="Callol A."/>
            <person name="Pajuelo D."/>
            <person name="Ebbesson L."/>
            <person name="Teles M."/>
            <person name="MacKenzie S."/>
            <person name="Amaro C."/>
        </authorList>
    </citation>
    <scope>NUCLEOTIDE SEQUENCE</scope>
</reference>
<dbReference type="AlphaFoldDB" id="A0A0E9WGN5"/>